<dbReference type="PROSITE" id="PS50920">
    <property type="entry name" value="SOLCAR"/>
    <property type="match status" value="2"/>
</dbReference>
<dbReference type="PATRIC" id="fig|447.4.peg.3039"/>
<dbReference type="SUPFAM" id="SSF103506">
    <property type="entry name" value="Mitochondrial carrier"/>
    <property type="match status" value="1"/>
</dbReference>
<gene>
    <name evidence="9" type="ORF">Lboz_2854</name>
</gene>
<evidence type="ECO:0000256" key="2">
    <source>
        <dbReference type="ARBA" id="ARBA00006375"/>
    </source>
</evidence>
<dbReference type="Pfam" id="PF00153">
    <property type="entry name" value="Mito_carr"/>
    <property type="match status" value="3"/>
</dbReference>
<dbReference type="Proteomes" id="UP000054695">
    <property type="component" value="Unassembled WGS sequence"/>
</dbReference>
<dbReference type="EMBL" id="LNXU01000032">
    <property type="protein sequence ID" value="KTC71277.1"/>
    <property type="molecule type" value="Genomic_DNA"/>
</dbReference>
<dbReference type="InterPro" id="IPR023395">
    <property type="entry name" value="MCP_dom_sf"/>
</dbReference>
<proteinExistence type="inferred from homology"/>
<dbReference type="STRING" id="447.Lboz_2854"/>
<evidence type="ECO:0000256" key="1">
    <source>
        <dbReference type="ARBA" id="ARBA00004141"/>
    </source>
</evidence>
<evidence type="ECO:0000256" key="4">
    <source>
        <dbReference type="ARBA" id="ARBA00022692"/>
    </source>
</evidence>
<evidence type="ECO:0000256" key="6">
    <source>
        <dbReference type="ARBA" id="ARBA00022989"/>
    </source>
</evidence>
<keyword evidence="4 8" id="KW-0812">Transmembrane</keyword>
<feature type="transmembrane region" description="Helical" evidence="8">
    <location>
        <begin position="151"/>
        <end position="176"/>
    </location>
</feature>
<dbReference type="GO" id="GO:0016020">
    <property type="term" value="C:membrane"/>
    <property type="evidence" value="ECO:0007669"/>
    <property type="project" value="UniProtKB-SubCell"/>
</dbReference>
<dbReference type="AlphaFoldDB" id="A0A0W0RJR0"/>
<dbReference type="PANTHER" id="PTHR45788:SF4">
    <property type="entry name" value="TRICARBOXYLATE TRANSPORT PROTEIN, MITOCHONDRIAL"/>
    <property type="match status" value="1"/>
</dbReference>
<reference evidence="9 10" key="1">
    <citation type="submission" date="2015-11" db="EMBL/GenBank/DDBJ databases">
        <title>Genomic analysis of 38 Legionella species identifies large and diverse effector repertoires.</title>
        <authorList>
            <person name="Burstein D."/>
            <person name="Amaro F."/>
            <person name="Zusman T."/>
            <person name="Lifshitz Z."/>
            <person name="Cohen O."/>
            <person name="Gilbert J.A."/>
            <person name="Pupko T."/>
            <person name="Shuman H.A."/>
            <person name="Segal G."/>
        </authorList>
    </citation>
    <scope>NUCLEOTIDE SEQUENCE [LARGE SCALE GENOMIC DNA]</scope>
    <source>
        <strain evidence="9 10">WIGA</strain>
    </source>
</reference>
<keyword evidence="10" id="KW-1185">Reference proteome</keyword>
<accession>A0A0W0RJR0</accession>
<dbReference type="RefSeq" id="WP_058460436.1">
    <property type="nucleotide sequence ID" value="NZ_CAAAIY010000002.1"/>
</dbReference>
<evidence type="ECO:0008006" key="11">
    <source>
        <dbReference type="Google" id="ProtNLM"/>
    </source>
</evidence>
<keyword evidence="3" id="KW-0813">Transport</keyword>
<dbReference type="InterPro" id="IPR018108">
    <property type="entry name" value="MCP_transmembrane"/>
</dbReference>
<evidence type="ECO:0000256" key="5">
    <source>
        <dbReference type="ARBA" id="ARBA00022737"/>
    </source>
</evidence>
<protein>
    <recommendedName>
        <fullName evidence="11">Mitochondrial carrier protein</fullName>
    </recommendedName>
</protein>
<evidence type="ECO:0000313" key="9">
    <source>
        <dbReference type="EMBL" id="KTC71277.1"/>
    </source>
</evidence>
<evidence type="ECO:0000313" key="10">
    <source>
        <dbReference type="Proteomes" id="UP000054695"/>
    </source>
</evidence>
<keyword evidence="5" id="KW-0677">Repeat</keyword>
<evidence type="ECO:0000256" key="7">
    <source>
        <dbReference type="ARBA" id="ARBA00023136"/>
    </source>
</evidence>
<dbReference type="Gene3D" id="1.50.40.10">
    <property type="entry name" value="Mitochondrial carrier domain"/>
    <property type="match status" value="2"/>
</dbReference>
<dbReference type="InterPro" id="IPR049563">
    <property type="entry name" value="TXTP-like"/>
</dbReference>
<keyword evidence="6 8" id="KW-1133">Transmembrane helix</keyword>
<dbReference type="PANTHER" id="PTHR45788">
    <property type="entry name" value="SUCCINATE/FUMARATE MITOCHONDRIAL TRANSPORTER-RELATED"/>
    <property type="match status" value="1"/>
</dbReference>
<evidence type="ECO:0000256" key="3">
    <source>
        <dbReference type="ARBA" id="ARBA00022448"/>
    </source>
</evidence>
<dbReference type="OrthoDB" id="5650143at2"/>
<evidence type="ECO:0000256" key="8">
    <source>
        <dbReference type="SAM" id="Phobius"/>
    </source>
</evidence>
<comment type="similarity">
    <text evidence="2">Belongs to the mitochondrial carrier (TC 2.A.29) family.</text>
</comment>
<keyword evidence="7 8" id="KW-0472">Membrane</keyword>
<comment type="subcellular location">
    <subcellularLocation>
        <location evidence="1">Membrane</location>
        <topology evidence="1">Multi-pass membrane protein</topology>
    </subcellularLocation>
</comment>
<feature type="transmembrane region" description="Helical" evidence="8">
    <location>
        <begin position="188"/>
        <end position="206"/>
    </location>
</feature>
<sequence length="288" mass="32022">MIQAKFEARKEEAYPKEKKNNLSIFQSIISGSITGAFEVFVDHPLWSIKTRMQKGDPFTLNPQVLYRGILPNAASMIPITAVQVGLNCFFQKWFLGNKYELSDAQKLTSAFAAGVGSALISCPTEMIMTHPKTGFFSTGSNLVRQRGWSRLYTGLMATMLREGLFSTFFLAVTPTLKVRIKEYYPNDYAASLLAGMLAGVGATLVSQKFDVVKTAQQSSINENSAGFFKTVQKLYTTQGVYGFFKGGFPRGLRVMSAVTLMSWMNERMDELLSQNQQKTSISSPNKQL</sequence>
<name>A0A0W0RJR0_LEGBO</name>
<comment type="caution">
    <text evidence="9">The sequence shown here is derived from an EMBL/GenBank/DDBJ whole genome shotgun (WGS) entry which is preliminary data.</text>
</comment>
<organism evidence="9 10">
    <name type="scientific">Legionella bozemanae</name>
    <name type="common">Fluoribacter bozemanae</name>
    <dbReference type="NCBI Taxonomy" id="447"/>
    <lineage>
        <taxon>Bacteria</taxon>
        <taxon>Pseudomonadati</taxon>
        <taxon>Pseudomonadota</taxon>
        <taxon>Gammaproteobacteria</taxon>
        <taxon>Legionellales</taxon>
        <taxon>Legionellaceae</taxon>
        <taxon>Legionella</taxon>
    </lineage>
</organism>